<evidence type="ECO:0000256" key="3">
    <source>
        <dbReference type="ARBA" id="ARBA00007505"/>
    </source>
</evidence>
<evidence type="ECO:0000256" key="6">
    <source>
        <dbReference type="ARBA" id="ARBA00023027"/>
    </source>
</evidence>
<feature type="domain" description="CCHC-type" evidence="11">
    <location>
        <begin position="597"/>
        <end position="612"/>
    </location>
</feature>
<accession>A0ABQ7EJY3</accession>
<feature type="region of interest" description="Disordered" evidence="10">
    <location>
        <begin position="776"/>
        <end position="799"/>
    </location>
</feature>
<dbReference type="EC" id="4.1.1.35" evidence="4"/>
<feature type="compositionally biased region" description="Basic and acidic residues" evidence="10">
    <location>
        <begin position="630"/>
        <end position="644"/>
    </location>
</feature>
<dbReference type="PROSITE" id="PS50158">
    <property type="entry name" value="ZF_CCHC"/>
    <property type="match status" value="1"/>
</dbReference>
<dbReference type="Gene3D" id="3.60.10.10">
    <property type="entry name" value="Endonuclease/exonuclease/phosphatase"/>
    <property type="match status" value="1"/>
</dbReference>
<evidence type="ECO:0000259" key="11">
    <source>
        <dbReference type="PROSITE" id="PS50158"/>
    </source>
</evidence>
<dbReference type="InterPro" id="IPR001878">
    <property type="entry name" value="Znf_CCHC"/>
</dbReference>
<dbReference type="InterPro" id="IPR016040">
    <property type="entry name" value="NAD(P)-bd_dom"/>
</dbReference>
<dbReference type="InterPro" id="IPR036291">
    <property type="entry name" value="NAD(P)-bd_dom_sf"/>
</dbReference>
<dbReference type="InterPro" id="IPR036691">
    <property type="entry name" value="Endo/exonu/phosph_ase_sf"/>
</dbReference>
<evidence type="ECO:0000256" key="4">
    <source>
        <dbReference type="ARBA" id="ARBA00012290"/>
    </source>
</evidence>
<evidence type="ECO:0000313" key="13">
    <source>
        <dbReference type="Proteomes" id="UP000266723"/>
    </source>
</evidence>
<reference evidence="12 13" key="1">
    <citation type="journal article" date="2020" name="BMC Genomics">
        <title>Intraspecific diversification of the crop wild relative Brassica cretica Lam. using demographic model selection.</title>
        <authorList>
            <person name="Kioukis A."/>
            <person name="Michalopoulou V.A."/>
            <person name="Briers L."/>
            <person name="Pirintsos S."/>
            <person name="Studholme D.J."/>
            <person name="Pavlidis P."/>
            <person name="Sarris P.F."/>
        </authorList>
    </citation>
    <scope>NUCLEOTIDE SEQUENCE [LARGE SCALE GENOMIC DNA]</scope>
    <source>
        <strain evidence="13">cv. PFS-1207/04</strain>
    </source>
</reference>
<feature type="region of interest" description="Disordered" evidence="10">
    <location>
        <begin position="616"/>
        <end position="694"/>
    </location>
</feature>
<protein>
    <recommendedName>
        <fullName evidence="4">UDP-glucuronate decarboxylase</fullName>
        <ecNumber evidence="4">4.1.1.35</ecNumber>
    </recommendedName>
</protein>
<dbReference type="InterPro" id="IPR044516">
    <property type="entry name" value="UXS-like"/>
</dbReference>
<keyword evidence="5" id="KW-0210">Decarboxylase</keyword>
<dbReference type="Proteomes" id="UP000266723">
    <property type="component" value="Unassembled WGS sequence"/>
</dbReference>
<keyword evidence="9" id="KW-0862">Zinc</keyword>
<comment type="caution">
    <text evidence="12">The sequence shown here is derived from an EMBL/GenBank/DDBJ whole genome shotgun (WGS) entry which is preliminary data.</text>
</comment>
<dbReference type="InterPro" id="IPR025558">
    <property type="entry name" value="DUF4283"/>
</dbReference>
<comment type="function">
    <text evidence="8">Catalyzes the NAD-dependent decarboxylation of UDP-glucuronic acid to UDP-xylose. Necessary for the biosynthesis of the core tetrasaccharide in glycosaminoglycan biosynthesis.</text>
</comment>
<dbReference type="SUPFAM" id="SSF51735">
    <property type="entry name" value="NAD(P)-binding Rossmann-fold domains"/>
    <property type="match status" value="1"/>
</dbReference>
<comment type="similarity">
    <text evidence="3">Belongs to the NAD(P)-dependent epimerase/dehydratase family. UDP-glucuronic acid decarboxylase subfamily.</text>
</comment>
<gene>
    <name evidence="12" type="ORF">DY000_02026866</name>
</gene>
<sequence length="1096" mass="120278">MGTLNMLGLAKRVGARFLLTSTSEVYGDPLEHPQKETYWGNVNPIGERSCYDEGKRTAETLAMDYHRGAGVEVRIARIFNTYGPRMCLDDGRVVSNFVAQAIRKNPMTVYGDGKQTRSFQYVSDLVSKQHLFPAILLHVRTGEAVRIVNQHANRRFYICCNKEVELLPLRELPSPLKELLDAPMFRVLICVANGMIAFTSSGAHVDHIITGKPGQSFTEYMVKTNTVSVHSCVTLALLTAGLLPRHCPSLLLFSLRFPLSDVAMSAKKKKLHPPFAVSMKIAKFARSSGCSSLAKKNNGKSLSSSTGSVCGGRVSGPFMPVVGPKPVSGPAEAPLRFSGAQALLSLSFLSLPSTAAGVVKDPVLVSVSSPASGPPVEAVAPVRNYASLFKSTSGDLQEMEIPSEHSSGVQFVLIPEDNIQAAKKEFKDFIYAKFHSDVSQMGRIIGVLNAISAKSGPRIYVHSLGKGAFLLKVINAKTREALLARSCWNITGVPMFVSPWSPDFTPEETPLTSVVVQVEMRNVPYLLFHDESLSRLATAVGRPVALAPETRRKPNFQVAKVFVKVDLIKRLPDTIVSGFSNGREVIIDVTYPWLSIKCLNCGKYGHKKEDCKVGVPTGSLKQPAASKSDIGPHPERSESGEDRQNSVPQVDEAPPSVSPTAVLAEPVSSSGDSGADNVSSESLTPNLVDDIEPGEIVEEVPPPTEIVEEVPPSPEFVAAIIVHESTGTVGSSGVLMADFQIDNAGTLHGSEGSVQPVACSADEGNNVEPVATQVTEPSIPPAGTSLDPDMKQPTADDEAEQVENPYLLVRNRRSGRKATTQSVTCGVHVPSENLNFTVSFVYGFNFLEDRTSLWTGLEDLQTTTPVSRCPWVVLGDFNQILRTEHHSNHLSARVDTAGIEDINLSLQETKLFEAQAKGLTYTWKNNQDENLISTKIDHAFINHQWASTFPDFIAEFLELSQSDHTPCLFRLPSHTRQVRKPFKFFHHVIDQPQYSELVNEGWQFDQIVGTNQFKLVRSLKLLKVVLRGINTRHYSGISRRVKEQSAIVDNLQRSLLTAPDQITAREEHVQRDHLNTLLNAEQKFYRQRSRVRWADV</sequence>
<organism evidence="12 13">
    <name type="scientific">Brassica cretica</name>
    <name type="common">Mustard</name>
    <dbReference type="NCBI Taxonomy" id="69181"/>
    <lineage>
        <taxon>Eukaryota</taxon>
        <taxon>Viridiplantae</taxon>
        <taxon>Streptophyta</taxon>
        <taxon>Embryophyta</taxon>
        <taxon>Tracheophyta</taxon>
        <taxon>Spermatophyta</taxon>
        <taxon>Magnoliopsida</taxon>
        <taxon>eudicotyledons</taxon>
        <taxon>Gunneridae</taxon>
        <taxon>Pentapetalae</taxon>
        <taxon>rosids</taxon>
        <taxon>malvids</taxon>
        <taxon>Brassicales</taxon>
        <taxon>Brassicaceae</taxon>
        <taxon>Brassiceae</taxon>
        <taxon>Brassica</taxon>
    </lineage>
</organism>
<feature type="compositionally biased region" description="Polar residues" evidence="10">
    <location>
        <begin position="667"/>
        <end position="685"/>
    </location>
</feature>
<evidence type="ECO:0000256" key="9">
    <source>
        <dbReference type="PROSITE-ProRule" id="PRU00047"/>
    </source>
</evidence>
<dbReference type="SUPFAM" id="SSF56219">
    <property type="entry name" value="DNase I-like"/>
    <property type="match status" value="1"/>
</dbReference>
<dbReference type="EMBL" id="QGKV02000299">
    <property type="protein sequence ID" value="KAF3597513.1"/>
    <property type="molecule type" value="Genomic_DNA"/>
</dbReference>
<evidence type="ECO:0000256" key="2">
    <source>
        <dbReference type="ARBA" id="ARBA00005100"/>
    </source>
</evidence>
<evidence type="ECO:0000256" key="1">
    <source>
        <dbReference type="ARBA" id="ARBA00001911"/>
    </source>
</evidence>
<evidence type="ECO:0000256" key="5">
    <source>
        <dbReference type="ARBA" id="ARBA00022793"/>
    </source>
</evidence>
<dbReference type="PANTHER" id="PTHR43078">
    <property type="entry name" value="UDP-GLUCURONIC ACID DECARBOXYLASE-RELATED"/>
    <property type="match status" value="1"/>
</dbReference>
<dbReference type="Pfam" id="PF16363">
    <property type="entry name" value="GDP_Man_Dehyd"/>
    <property type="match status" value="1"/>
</dbReference>
<keyword evidence="9" id="KW-0479">Metal-binding</keyword>
<keyword evidence="6" id="KW-0520">NAD</keyword>
<name>A0ABQ7EJY3_BRACR</name>
<evidence type="ECO:0000313" key="12">
    <source>
        <dbReference type="EMBL" id="KAF3597513.1"/>
    </source>
</evidence>
<keyword evidence="9" id="KW-0863">Zinc-finger</keyword>
<dbReference type="PANTHER" id="PTHR43078:SF22">
    <property type="entry name" value="UDP-GLUCURONIC ACID DECARBOXYLASE 1"/>
    <property type="match status" value="1"/>
</dbReference>
<proteinExistence type="inferred from homology"/>
<dbReference type="Pfam" id="PF14111">
    <property type="entry name" value="DUF4283"/>
    <property type="match status" value="1"/>
</dbReference>
<evidence type="ECO:0000256" key="8">
    <source>
        <dbReference type="ARBA" id="ARBA00025005"/>
    </source>
</evidence>
<keyword evidence="7" id="KW-0456">Lyase</keyword>
<comment type="pathway">
    <text evidence="2">Nucleotide-sugar biosynthesis; UDP-alpha-D-xylose biosynthesis; UDP-alpha-D-xylose from UDP-alpha-D-glucuronate: step 1/1.</text>
</comment>
<evidence type="ECO:0000256" key="10">
    <source>
        <dbReference type="SAM" id="MobiDB-lite"/>
    </source>
</evidence>
<keyword evidence="13" id="KW-1185">Reference proteome</keyword>
<comment type="cofactor">
    <cofactor evidence="1">
        <name>NAD(+)</name>
        <dbReference type="ChEBI" id="CHEBI:57540"/>
    </cofactor>
</comment>
<dbReference type="Gene3D" id="3.40.50.720">
    <property type="entry name" value="NAD(P)-binding Rossmann-like Domain"/>
    <property type="match status" value="1"/>
</dbReference>
<evidence type="ECO:0000256" key="7">
    <source>
        <dbReference type="ARBA" id="ARBA00023239"/>
    </source>
</evidence>